<comment type="cofactor">
    <cofactor evidence="1">
        <name>Mn(2+)</name>
        <dbReference type="ChEBI" id="CHEBI:29035"/>
    </cofactor>
</comment>
<evidence type="ECO:0000313" key="9">
    <source>
        <dbReference type="EMBL" id="CAI9174766.1"/>
    </source>
</evidence>
<dbReference type="PANTHER" id="PTHR10462">
    <property type="entry name" value="GLYCOSYLTRANSFERASE-RELATED"/>
    <property type="match status" value="1"/>
</dbReference>
<feature type="transmembrane region" description="Helical" evidence="8">
    <location>
        <begin position="121"/>
        <end position="139"/>
    </location>
</feature>
<accession>A0ABN8ZRC8</accession>
<dbReference type="InterPro" id="IPR005076">
    <property type="entry name" value="Glyco_trans_6"/>
</dbReference>
<evidence type="ECO:0000256" key="8">
    <source>
        <dbReference type="SAM" id="Phobius"/>
    </source>
</evidence>
<evidence type="ECO:0008006" key="11">
    <source>
        <dbReference type="Google" id="ProtNLM"/>
    </source>
</evidence>
<comment type="subcellular location">
    <subcellularLocation>
        <location evidence="2">Membrane</location>
        <topology evidence="2">Single-pass type II membrane protein</topology>
    </subcellularLocation>
</comment>
<evidence type="ECO:0000256" key="1">
    <source>
        <dbReference type="ARBA" id="ARBA00001936"/>
    </source>
</evidence>
<comment type="similarity">
    <text evidence="3">Belongs to the glycosyltransferase 6 family.</text>
</comment>
<evidence type="ECO:0000256" key="3">
    <source>
        <dbReference type="ARBA" id="ARBA00010413"/>
    </source>
</evidence>
<name>A0ABN8ZRC8_RANTA</name>
<evidence type="ECO:0000256" key="6">
    <source>
        <dbReference type="ARBA" id="ARBA00022968"/>
    </source>
</evidence>
<gene>
    <name evidence="9" type="ORF">MRATA1EN1_LOCUS23728</name>
</gene>
<dbReference type="EMBL" id="OX459940">
    <property type="protein sequence ID" value="CAI9174766.1"/>
    <property type="molecule type" value="Genomic_DNA"/>
</dbReference>
<evidence type="ECO:0000256" key="5">
    <source>
        <dbReference type="ARBA" id="ARBA00022679"/>
    </source>
</evidence>
<keyword evidence="6" id="KW-0735">Signal-anchor</keyword>
<dbReference type="PANTHER" id="PTHR10462:SF23">
    <property type="entry name" value="RIKEN CDNA 4930402F06 GENE"/>
    <property type="match status" value="1"/>
</dbReference>
<evidence type="ECO:0000256" key="4">
    <source>
        <dbReference type="ARBA" id="ARBA00022676"/>
    </source>
</evidence>
<keyword evidence="5" id="KW-0808">Transferase</keyword>
<protein>
    <recommendedName>
        <fullName evidence="11">N-acetyllactosaminide alpha-1,3-galactosyltransferase</fullName>
    </recommendedName>
</protein>
<dbReference type="CDD" id="cd02515">
    <property type="entry name" value="Glyco_transf_6"/>
    <property type="match status" value="1"/>
</dbReference>
<evidence type="ECO:0000313" key="10">
    <source>
        <dbReference type="Proteomes" id="UP001176941"/>
    </source>
</evidence>
<feature type="region of interest" description="Disordered" evidence="7">
    <location>
        <begin position="1"/>
        <end position="37"/>
    </location>
</feature>
<keyword evidence="4" id="KW-0328">Glycosyltransferase</keyword>
<proteinExistence type="inferred from homology"/>
<keyword evidence="10" id="KW-1185">Reference proteome</keyword>
<keyword evidence="8" id="KW-0812">Transmembrane</keyword>
<dbReference type="InterPro" id="IPR029044">
    <property type="entry name" value="Nucleotide-diphossugar_trans"/>
</dbReference>
<dbReference type="Pfam" id="PF03414">
    <property type="entry name" value="Glyco_transf_6"/>
    <property type="match status" value="1"/>
</dbReference>
<keyword evidence="8" id="KW-1133">Transmembrane helix</keyword>
<dbReference type="Gene3D" id="3.90.550.10">
    <property type="entry name" value="Spore Coat Polysaccharide Biosynthesis Protein SpsA, Chain A"/>
    <property type="match status" value="1"/>
</dbReference>
<evidence type="ECO:0000256" key="2">
    <source>
        <dbReference type="ARBA" id="ARBA00004606"/>
    </source>
</evidence>
<dbReference type="Proteomes" id="UP001176941">
    <property type="component" value="Chromosome 4"/>
</dbReference>
<reference evidence="9" key="1">
    <citation type="submission" date="2023-04" db="EMBL/GenBank/DDBJ databases">
        <authorList>
            <consortium name="ELIXIR-Norway"/>
        </authorList>
    </citation>
    <scope>NUCLEOTIDE SEQUENCE [LARGE SCALE GENOMIC DNA]</scope>
</reference>
<dbReference type="SUPFAM" id="SSF53448">
    <property type="entry name" value="Nucleotide-diphospho-sugar transferases"/>
    <property type="match status" value="1"/>
</dbReference>
<sequence>MSARKERKQSDLRFSVFPRAGEGRDGDAEVCQPARSSLRRRDPSPCGGVGGFACRLRSSSAGLLASSVYLEMGVRTLHLRFLPALPPSAERSSIELGTFAFYSGRRAADDEEKIMNVKGKVILSMLVVSTVIVVFWEYIHSPEGSLFWINPSRNPEVGGNSIQKGWWFPRWFNNGYHEEDEDIDEEKEQRKEDKSKLKLSDWFNPFKRPEVVTMTDWKAPVVWEGTYNRAVLDDYYAKQKITVGLTVFAVGRYTDRYLYTFITSADKYFMVGQKVIIYILVDDFSQVPWVELAPLRMLKIFQIKREKRWQDISMMRMKIISEHVVDHIQYEVDFLFCMDVDQIFVKKYGLETLGESVGQLHAHWYKTSPSELPYERSQSSEAYIPIGKGDFYYHAAVFGGTPIQVLNIARECFRGIMNDKKNNIEAVWHDESHLNKYFFLHKPTKILSPEYCWDEFGSNSIKNGTFKLYWAIKNYDFLRQSV</sequence>
<evidence type="ECO:0000256" key="7">
    <source>
        <dbReference type="SAM" id="MobiDB-lite"/>
    </source>
</evidence>
<keyword evidence="8" id="KW-0472">Membrane</keyword>
<organism evidence="9 10">
    <name type="scientific">Rangifer tarandus platyrhynchus</name>
    <name type="common">Svalbard reindeer</name>
    <dbReference type="NCBI Taxonomy" id="3082113"/>
    <lineage>
        <taxon>Eukaryota</taxon>
        <taxon>Metazoa</taxon>
        <taxon>Chordata</taxon>
        <taxon>Craniata</taxon>
        <taxon>Vertebrata</taxon>
        <taxon>Euteleostomi</taxon>
        <taxon>Mammalia</taxon>
        <taxon>Eutheria</taxon>
        <taxon>Laurasiatheria</taxon>
        <taxon>Artiodactyla</taxon>
        <taxon>Ruminantia</taxon>
        <taxon>Pecora</taxon>
        <taxon>Cervidae</taxon>
        <taxon>Odocoileinae</taxon>
        <taxon>Rangifer</taxon>
    </lineage>
</organism>